<proteinExistence type="predicted"/>
<keyword evidence="2" id="KW-1185">Reference proteome</keyword>
<comment type="caution">
    <text evidence="1">The sequence shown here is derived from an EMBL/GenBank/DDBJ whole genome shotgun (WGS) entry which is preliminary data.</text>
</comment>
<sequence>MKKGWFELDLHNIDDYCGDCYKTWAIRIYSYDDEDAATPDVTLILSPVKGLGNSYCIMEYSITYVGREIMFDEATELVKRLDELSGTKDTVSLTEHLMICREFFNEGKSTANSGTVRR</sequence>
<dbReference type="RefSeq" id="WP_116191207.1">
    <property type="nucleotide sequence ID" value="NZ_QTTN01000031.1"/>
</dbReference>
<protein>
    <submittedName>
        <fullName evidence="1">Uncharacterized protein</fullName>
    </submittedName>
</protein>
<dbReference type="OrthoDB" id="2612807at2"/>
<organism evidence="1 2">
    <name type="scientific">Paenibacillus taihuensis</name>
    <dbReference type="NCBI Taxonomy" id="1156355"/>
    <lineage>
        <taxon>Bacteria</taxon>
        <taxon>Bacillati</taxon>
        <taxon>Bacillota</taxon>
        <taxon>Bacilli</taxon>
        <taxon>Bacillales</taxon>
        <taxon>Paenibacillaceae</taxon>
        <taxon>Paenibacillus</taxon>
    </lineage>
</organism>
<gene>
    <name evidence="1" type="ORF">A8990_13139</name>
</gene>
<reference evidence="1 2" key="1">
    <citation type="submission" date="2018-08" db="EMBL/GenBank/DDBJ databases">
        <title>Genomic Encyclopedia of Type Strains, Phase III (KMG-III): the genomes of soil and plant-associated and newly described type strains.</title>
        <authorList>
            <person name="Whitman W."/>
        </authorList>
    </citation>
    <scope>NUCLEOTIDE SEQUENCE [LARGE SCALE GENOMIC DNA]</scope>
    <source>
        <strain evidence="1 2">CGMCC 1.10966</strain>
    </source>
</reference>
<dbReference type="Proteomes" id="UP000256304">
    <property type="component" value="Unassembled WGS sequence"/>
</dbReference>
<name>A0A3D9R358_9BACL</name>
<accession>A0A3D9R358</accession>
<evidence type="ECO:0000313" key="1">
    <source>
        <dbReference type="EMBL" id="REE69720.1"/>
    </source>
</evidence>
<dbReference type="AlphaFoldDB" id="A0A3D9R358"/>
<evidence type="ECO:0000313" key="2">
    <source>
        <dbReference type="Proteomes" id="UP000256304"/>
    </source>
</evidence>
<dbReference type="EMBL" id="QTTN01000031">
    <property type="protein sequence ID" value="REE69720.1"/>
    <property type="molecule type" value="Genomic_DNA"/>
</dbReference>